<keyword evidence="3" id="KW-1185">Reference proteome</keyword>
<dbReference type="InterPro" id="IPR037119">
    <property type="entry name" value="Haem_oxidase_HugZ-like_sf"/>
</dbReference>
<comment type="caution">
    <text evidence="2">The sequence shown here is derived from an EMBL/GenBank/DDBJ whole genome shotgun (WGS) entry which is preliminary data.</text>
</comment>
<sequence length="235" mass="24325">MADLLSSLDLAARARTIVAAATDVHVDVAGTAVAVPYVDLDGAPMLVLPAGMAALLGEDRMVCLRLSHASGASVVLSGSLAPLTCDLLSGDARTAAVAASRRLPARDGRTALLQLVIDAVVIYDEDGPAGLDLAAYWEAGPQEVLARGWQLARHLNAHHGADLRALAAGLRRTDPARVASAEIVTIDPEGVELRVIDREGGWQTRVAFGRSCASLREAGNAIAAVVAAGELTSER</sequence>
<dbReference type="SUPFAM" id="SSF50475">
    <property type="entry name" value="FMN-binding split barrel"/>
    <property type="match status" value="1"/>
</dbReference>
<feature type="domain" description="DUF2470" evidence="1">
    <location>
        <begin position="152"/>
        <end position="221"/>
    </location>
</feature>
<gene>
    <name evidence="2" type="ORF">J2S59_001205</name>
</gene>
<dbReference type="EMBL" id="JAUSQM010000001">
    <property type="protein sequence ID" value="MDP9821396.1"/>
    <property type="molecule type" value="Genomic_DNA"/>
</dbReference>
<name>A0ABT9NLV2_9ACTN</name>
<proteinExistence type="predicted"/>
<dbReference type="InterPro" id="IPR019595">
    <property type="entry name" value="DUF2470"/>
</dbReference>
<reference evidence="2 3" key="1">
    <citation type="submission" date="2023-07" db="EMBL/GenBank/DDBJ databases">
        <title>Sequencing the genomes of 1000 actinobacteria strains.</title>
        <authorList>
            <person name="Klenk H.-P."/>
        </authorList>
    </citation>
    <scope>NUCLEOTIDE SEQUENCE [LARGE SCALE GENOMIC DNA]</scope>
    <source>
        <strain evidence="2 3">GD13</strain>
    </source>
</reference>
<evidence type="ECO:0000259" key="1">
    <source>
        <dbReference type="Pfam" id="PF10615"/>
    </source>
</evidence>
<evidence type="ECO:0000313" key="2">
    <source>
        <dbReference type="EMBL" id="MDP9821396.1"/>
    </source>
</evidence>
<dbReference type="Proteomes" id="UP001240447">
    <property type="component" value="Unassembled WGS sequence"/>
</dbReference>
<dbReference type="RefSeq" id="WP_068123506.1">
    <property type="nucleotide sequence ID" value="NZ_CCXJ01000659.1"/>
</dbReference>
<accession>A0ABT9NLV2</accession>
<dbReference type="Pfam" id="PF10615">
    <property type="entry name" value="DUF2470"/>
    <property type="match status" value="1"/>
</dbReference>
<protein>
    <recommendedName>
        <fullName evidence="1">DUF2470 domain-containing protein</fullName>
    </recommendedName>
</protein>
<dbReference type="Gene3D" id="3.20.180.10">
    <property type="entry name" value="PNP-oxidase-like"/>
    <property type="match status" value="1"/>
</dbReference>
<evidence type="ECO:0000313" key="3">
    <source>
        <dbReference type="Proteomes" id="UP001240447"/>
    </source>
</evidence>
<organism evidence="2 3">
    <name type="scientific">Nocardioides massiliensis</name>
    <dbReference type="NCBI Taxonomy" id="1325935"/>
    <lineage>
        <taxon>Bacteria</taxon>
        <taxon>Bacillati</taxon>
        <taxon>Actinomycetota</taxon>
        <taxon>Actinomycetes</taxon>
        <taxon>Propionibacteriales</taxon>
        <taxon>Nocardioidaceae</taxon>
        <taxon>Nocardioides</taxon>
    </lineage>
</organism>